<evidence type="ECO:0000256" key="3">
    <source>
        <dbReference type="PIRSR" id="PIRSR000103-1"/>
    </source>
</evidence>
<dbReference type="InterPro" id="IPR006115">
    <property type="entry name" value="6PGDH_NADP-bd"/>
</dbReference>
<organism evidence="6 7">
    <name type="scientific">Candidatus Raskinella chloraquaticus</name>
    <dbReference type="NCBI Taxonomy" id="1951219"/>
    <lineage>
        <taxon>Bacteria</taxon>
        <taxon>Pseudomonadati</taxon>
        <taxon>Pseudomonadota</taxon>
        <taxon>Alphaproteobacteria</taxon>
        <taxon>Hyphomicrobiales</taxon>
        <taxon>Phreatobacteraceae</taxon>
        <taxon>Candidatus Raskinella</taxon>
    </lineage>
</organism>
<dbReference type="PANTHER" id="PTHR22981:SF7">
    <property type="entry name" value="3-HYDROXYISOBUTYRATE DEHYDROGENASE, MITOCHONDRIAL"/>
    <property type="match status" value="1"/>
</dbReference>
<dbReference type="EMBL" id="LWDL01000001">
    <property type="protein sequence ID" value="OQW54753.1"/>
    <property type="molecule type" value="Genomic_DNA"/>
</dbReference>
<dbReference type="InterPro" id="IPR002204">
    <property type="entry name" value="3-OH-isobutyrate_DH-rel_CS"/>
</dbReference>
<dbReference type="InterPro" id="IPR008927">
    <property type="entry name" value="6-PGluconate_DH-like_C_sf"/>
</dbReference>
<keyword evidence="1" id="KW-0560">Oxidoreductase</keyword>
<dbReference type="STRING" id="1827387.A4S15_03940"/>
<dbReference type="InterPro" id="IPR029154">
    <property type="entry name" value="HIBADH-like_NADP-bd"/>
</dbReference>
<sequence length="298" mass="31496">MRDTYGFIGLGRMGRGMATNMHRKGFALTVYDVMPHALVPVTQLGAKAATSVADIGEISSLVFTMLPNSPQVHDVAEALAGTMKPGSLVIDMSTIDPAASDQVAALLAEKGIGFVDAPVGRLAEHADRGECLFMVGARPTDFARVKPMLDAMGTTVIHCGDVGTGIRTKIVNNYVTISLCLLNSEALMLMQRFGLDLTTTMDVLNGTTANNGQLNLNLARKVLRDDTVPGFSIDLAHKDLGLAVQSAHELKLPLSVGVAARETFNLARAAGFGTKDFSAVLDHLCQQAGIAPPRLPKG</sequence>
<dbReference type="GO" id="GO:0050661">
    <property type="term" value="F:NADP binding"/>
    <property type="evidence" value="ECO:0007669"/>
    <property type="project" value="InterPro"/>
</dbReference>
<feature type="domain" description="3-hydroxyisobutyrate dehydrogenase-like NAD-binding" evidence="5">
    <location>
        <begin position="163"/>
        <end position="283"/>
    </location>
</feature>
<dbReference type="PANTHER" id="PTHR22981">
    <property type="entry name" value="3-HYDROXYISOBUTYRATE DEHYDROGENASE-RELATED"/>
    <property type="match status" value="1"/>
</dbReference>
<dbReference type="InterPro" id="IPR013328">
    <property type="entry name" value="6PGD_dom2"/>
</dbReference>
<dbReference type="Gene3D" id="1.10.1040.10">
    <property type="entry name" value="N-(1-d-carboxylethyl)-l-norvaline Dehydrogenase, domain 2"/>
    <property type="match status" value="1"/>
</dbReference>
<dbReference type="PIRSF" id="PIRSF000103">
    <property type="entry name" value="HIBADH"/>
    <property type="match status" value="1"/>
</dbReference>
<dbReference type="PROSITE" id="PS00895">
    <property type="entry name" value="3_HYDROXYISOBUT_DH"/>
    <property type="match status" value="1"/>
</dbReference>
<accession>A0A1W9I4X5</accession>
<dbReference type="GO" id="GO:0051287">
    <property type="term" value="F:NAD binding"/>
    <property type="evidence" value="ECO:0007669"/>
    <property type="project" value="InterPro"/>
</dbReference>
<comment type="caution">
    <text evidence="6">The sequence shown here is derived from an EMBL/GenBank/DDBJ whole genome shotgun (WGS) entry which is preliminary data.</text>
</comment>
<evidence type="ECO:0000256" key="1">
    <source>
        <dbReference type="ARBA" id="ARBA00023002"/>
    </source>
</evidence>
<dbReference type="RefSeq" id="WP_376802771.1">
    <property type="nucleotide sequence ID" value="NZ_DBNB01000023.1"/>
</dbReference>
<reference evidence="6 7" key="1">
    <citation type="journal article" date="2017" name="Water Res.">
        <title>Comammox in drinking water systems.</title>
        <authorList>
            <person name="Wang Y."/>
            <person name="Ma L."/>
            <person name="Mao Y."/>
            <person name="Jiang X."/>
            <person name="Xia Y."/>
            <person name="Yu K."/>
            <person name="Li B."/>
            <person name="Zhang T."/>
        </authorList>
    </citation>
    <scope>NUCLEOTIDE SEQUENCE [LARGE SCALE GENOMIC DNA]</scope>
    <source>
        <strain evidence="6">SG_bin8</strain>
    </source>
</reference>
<dbReference type="GO" id="GO:0016054">
    <property type="term" value="P:organic acid catabolic process"/>
    <property type="evidence" value="ECO:0007669"/>
    <property type="project" value="UniProtKB-ARBA"/>
</dbReference>
<proteinExistence type="predicted"/>
<dbReference type="SUPFAM" id="SSF51735">
    <property type="entry name" value="NAD(P)-binding Rossmann-fold domains"/>
    <property type="match status" value="1"/>
</dbReference>
<evidence type="ECO:0000259" key="4">
    <source>
        <dbReference type="Pfam" id="PF03446"/>
    </source>
</evidence>
<evidence type="ECO:0000256" key="2">
    <source>
        <dbReference type="ARBA" id="ARBA00023027"/>
    </source>
</evidence>
<evidence type="ECO:0000313" key="6">
    <source>
        <dbReference type="EMBL" id="OQW54753.1"/>
    </source>
</evidence>
<dbReference type="Pfam" id="PF14833">
    <property type="entry name" value="NAD_binding_11"/>
    <property type="match status" value="1"/>
</dbReference>
<dbReference type="Pfam" id="PF03446">
    <property type="entry name" value="NAD_binding_2"/>
    <property type="match status" value="1"/>
</dbReference>
<keyword evidence="2" id="KW-0520">NAD</keyword>
<dbReference type="Gene3D" id="3.40.50.720">
    <property type="entry name" value="NAD(P)-binding Rossmann-like Domain"/>
    <property type="match status" value="1"/>
</dbReference>
<protein>
    <submittedName>
        <fullName evidence="6">Hydroxyacid dehydrogenase</fullName>
    </submittedName>
</protein>
<dbReference type="InterPro" id="IPR015815">
    <property type="entry name" value="HIBADH-related"/>
</dbReference>
<evidence type="ECO:0000313" key="7">
    <source>
        <dbReference type="Proteomes" id="UP000192872"/>
    </source>
</evidence>
<feature type="domain" description="6-phosphogluconate dehydrogenase NADP-binding" evidence="4">
    <location>
        <begin position="5"/>
        <end position="160"/>
    </location>
</feature>
<dbReference type="AlphaFoldDB" id="A0A1W9I4X5"/>
<evidence type="ECO:0000259" key="5">
    <source>
        <dbReference type="Pfam" id="PF14833"/>
    </source>
</evidence>
<dbReference type="GO" id="GO:0016616">
    <property type="term" value="F:oxidoreductase activity, acting on the CH-OH group of donors, NAD or NADP as acceptor"/>
    <property type="evidence" value="ECO:0007669"/>
    <property type="project" value="TreeGrafter"/>
</dbReference>
<feature type="active site" evidence="3">
    <location>
        <position position="169"/>
    </location>
</feature>
<dbReference type="SUPFAM" id="SSF48179">
    <property type="entry name" value="6-phosphogluconate dehydrogenase C-terminal domain-like"/>
    <property type="match status" value="1"/>
</dbReference>
<gene>
    <name evidence="6" type="ORF">A4S15_03940</name>
</gene>
<dbReference type="InterPro" id="IPR036291">
    <property type="entry name" value="NAD(P)-bd_dom_sf"/>
</dbReference>
<dbReference type="Proteomes" id="UP000192872">
    <property type="component" value="Unassembled WGS sequence"/>
</dbReference>
<name>A0A1W9I4X5_9HYPH</name>